<dbReference type="Gene3D" id="1.10.3810.10">
    <property type="entry name" value="Biosynthetic peptidoglycan transglycosylase-like"/>
    <property type="match status" value="1"/>
</dbReference>
<feature type="domain" description="Glycosyl transferase family 51" evidence="3">
    <location>
        <begin position="61"/>
        <end position="196"/>
    </location>
</feature>
<keyword evidence="5" id="KW-1185">Reference proteome</keyword>
<dbReference type="PANTHER" id="PTHR32282">
    <property type="entry name" value="BINDING PROTEIN TRANSPEPTIDASE, PUTATIVE-RELATED"/>
    <property type="match status" value="1"/>
</dbReference>
<dbReference type="GO" id="GO:0008955">
    <property type="term" value="F:peptidoglycan glycosyltransferase activity"/>
    <property type="evidence" value="ECO:0007669"/>
    <property type="project" value="TreeGrafter"/>
</dbReference>
<reference evidence="4" key="2">
    <citation type="submission" date="2021-08" db="EMBL/GenBank/DDBJ databases">
        <authorList>
            <person name="Tani A."/>
            <person name="Ola A."/>
            <person name="Ogura Y."/>
            <person name="Katsura K."/>
            <person name="Hayashi T."/>
        </authorList>
    </citation>
    <scope>NUCLEOTIDE SEQUENCE</scope>
    <source>
        <strain evidence="4">DSM 21893</strain>
    </source>
</reference>
<evidence type="ECO:0000313" key="5">
    <source>
        <dbReference type="Proteomes" id="UP001055307"/>
    </source>
</evidence>
<evidence type="ECO:0000256" key="2">
    <source>
        <dbReference type="ARBA" id="ARBA00022679"/>
    </source>
</evidence>
<evidence type="ECO:0000256" key="1">
    <source>
        <dbReference type="ARBA" id="ARBA00004752"/>
    </source>
</evidence>
<gene>
    <name evidence="4" type="primary">mtgA_1</name>
    <name evidence="4" type="ORF">OICFNHDK_0683</name>
</gene>
<dbReference type="Proteomes" id="UP001055307">
    <property type="component" value="Unassembled WGS sequence"/>
</dbReference>
<dbReference type="SUPFAM" id="SSF53955">
    <property type="entry name" value="Lysozyme-like"/>
    <property type="match status" value="1"/>
</dbReference>
<organism evidence="4 5">
    <name type="scientific">Methylobacterium bullatum</name>
    <dbReference type="NCBI Taxonomy" id="570505"/>
    <lineage>
        <taxon>Bacteria</taxon>
        <taxon>Pseudomonadati</taxon>
        <taxon>Pseudomonadota</taxon>
        <taxon>Alphaproteobacteria</taxon>
        <taxon>Hyphomicrobiales</taxon>
        <taxon>Methylobacteriaceae</taxon>
        <taxon>Methylobacterium</taxon>
    </lineage>
</organism>
<dbReference type="PANTHER" id="PTHR32282:SF15">
    <property type="entry name" value="PENICILLIN-BINDING PROTEIN 1C"/>
    <property type="match status" value="1"/>
</dbReference>
<name>A0AAV4Z2D6_9HYPH</name>
<proteinExistence type="predicted"/>
<dbReference type="Pfam" id="PF00912">
    <property type="entry name" value="Transgly"/>
    <property type="match status" value="1"/>
</dbReference>
<comment type="caution">
    <text evidence="4">The sequence shown here is derived from an EMBL/GenBank/DDBJ whole genome shotgun (WGS) entry which is preliminary data.</text>
</comment>
<evidence type="ECO:0000259" key="3">
    <source>
        <dbReference type="Pfam" id="PF00912"/>
    </source>
</evidence>
<dbReference type="GO" id="GO:0009252">
    <property type="term" value="P:peptidoglycan biosynthetic process"/>
    <property type="evidence" value="ECO:0007669"/>
    <property type="project" value="TreeGrafter"/>
</dbReference>
<keyword evidence="2" id="KW-0808">Transferase</keyword>
<dbReference type="InterPro" id="IPR050396">
    <property type="entry name" value="Glycosyltr_51/Transpeptidase"/>
</dbReference>
<dbReference type="InterPro" id="IPR001264">
    <property type="entry name" value="Glyco_trans_51"/>
</dbReference>
<dbReference type="InterPro" id="IPR036950">
    <property type="entry name" value="PBP_transglycosylase"/>
</dbReference>
<dbReference type="EMBL" id="BPQF01000005">
    <property type="protein sequence ID" value="GJD38239.1"/>
    <property type="molecule type" value="Genomic_DNA"/>
</dbReference>
<protein>
    <submittedName>
        <fullName evidence="4">Biosynthetic peptidoglycan transglycosylase</fullName>
    </submittedName>
</protein>
<accession>A0AAV4Z2D6</accession>
<dbReference type="InterPro" id="IPR023346">
    <property type="entry name" value="Lysozyme-like_dom_sf"/>
</dbReference>
<sequence length="219" mass="23388">MKRVLKYALLVTALLFIGVVGYGAKGYWDALEDADGLRTRADGLIAQGRGGGSLGVGHLSILLAVEDPNFSKHAGVDVSTPGAGLTTISQSAAKRLAFREFRPGIGKVRQTGYALGLESRLSKEQILALWLDTLEMGSGPNGWMIGFHSASSTIYGRGPAELTDAEFIRLAAVLIAPASYDLSHADAKLDDRAARIQRLVAGECAPTGFWDVWLEGCRR</sequence>
<comment type="pathway">
    <text evidence="1">Cell wall biogenesis; peptidoglycan biosynthesis.</text>
</comment>
<dbReference type="RefSeq" id="WP_210322660.1">
    <property type="nucleotide sequence ID" value="NZ_BPQF01000005.1"/>
</dbReference>
<reference evidence="4" key="1">
    <citation type="journal article" date="2016" name="Front. Microbiol.">
        <title>Genome Sequence of the Piezophilic, Mesophilic Sulfate-Reducing Bacterium Desulfovibrio indicus J2T.</title>
        <authorList>
            <person name="Cao J."/>
            <person name="Maignien L."/>
            <person name="Shao Z."/>
            <person name="Alain K."/>
            <person name="Jebbar M."/>
        </authorList>
    </citation>
    <scope>NUCLEOTIDE SEQUENCE</scope>
    <source>
        <strain evidence="4">DSM 21893</strain>
    </source>
</reference>
<evidence type="ECO:0000313" key="4">
    <source>
        <dbReference type="EMBL" id="GJD38239.1"/>
    </source>
</evidence>
<dbReference type="AlphaFoldDB" id="A0AAV4Z2D6"/>
<dbReference type="GO" id="GO:0030288">
    <property type="term" value="C:outer membrane-bounded periplasmic space"/>
    <property type="evidence" value="ECO:0007669"/>
    <property type="project" value="TreeGrafter"/>
</dbReference>